<dbReference type="Proteomes" id="UP000727490">
    <property type="component" value="Unassembled WGS sequence"/>
</dbReference>
<keyword evidence="3" id="KW-1185">Reference proteome</keyword>
<dbReference type="RefSeq" id="WP_219287195.1">
    <property type="nucleotide sequence ID" value="NZ_RPHB01000002.1"/>
</dbReference>
<keyword evidence="1" id="KW-0812">Transmembrane</keyword>
<gene>
    <name evidence="2" type="ORF">EGN73_04060</name>
</gene>
<comment type="caution">
    <text evidence="2">The sequence shown here is derived from an EMBL/GenBank/DDBJ whole genome shotgun (WGS) entry which is preliminary data.</text>
</comment>
<name>A0A951IWM8_9BACT</name>
<dbReference type="EMBL" id="RPHB01000002">
    <property type="protein sequence ID" value="MBW3466983.1"/>
    <property type="molecule type" value="Genomic_DNA"/>
</dbReference>
<evidence type="ECO:0000313" key="3">
    <source>
        <dbReference type="Proteomes" id="UP000727490"/>
    </source>
</evidence>
<evidence type="ECO:0008006" key="4">
    <source>
        <dbReference type="Google" id="ProtNLM"/>
    </source>
</evidence>
<feature type="transmembrane region" description="Helical" evidence="1">
    <location>
        <begin position="51"/>
        <end position="67"/>
    </location>
</feature>
<evidence type="ECO:0000256" key="1">
    <source>
        <dbReference type="SAM" id="Phobius"/>
    </source>
</evidence>
<evidence type="ECO:0000313" key="2">
    <source>
        <dbReference type="EMBL" id="MBW3466983.1"/>
    </source>
</evidence>
<keyword evidence="1" id="KW-0472">Membrane</keyword>
<proteinExistence type="predicted"/>
<feature type="transmembrane region" description="Helical" evidence="1">
    <location>
        <begin position="20"/>
        <end position="39"/>
    </location>
</feature>
<reference evidence="2 3" key="1">
    <citation type="journal article" date="2020" name="Syst. Appl. Microbiol.">
        <title>Arthrospiribacter ruber gen. nov., sp. nov., a novel bacterium isolated from Arthrospira cultures.</title>
        <authorList>
            <person name="Waleron M."/>
            <person name="Misztak A."/>
            <person name="Waleron M.M."/>
            <person name="Furmaniak M."/>
            <person name="Mrozik A."/>
            <person name="Waleron K."/>
        </authorList>
    </citation>
    <scope>NUCLEOTIDE SEQUENCE [LARGE SCALE GENOMIC DNA]</scope>
    <source>
        <strain evidence="2 3">DPMB0001</strain>
    </source>
</reference>
<organism evidence="2 3">
    <name type="scientific">Arthrospiribacter ruber</name>
    <dbReference type="NCBI Taxonomy" id="2487934"/>
    <lineage>
        <taxon>Bacteria</taxon>
        <taxon>Pseudomonadati</taxon>
        <taxon>Bacteroidota</taxon>
        <taxon>Cytophagia</taxon>
        <taxon>Cytophagales</taxon>
        <taxon>Cyclobacteriaceae</taxon>
        <taxon>Arthrospiribacter</taxon>
    </lineage>
</organism>
<sequence>MPANKKHLSTWSQRLTKISAGFIGGYMVSVSFFIALAFWTDHINMVMTLRYAGFILWAFLMVFAFLAKNGWKVWGIYLLVTSVFAIAIYFGQIYRPLP</sequence>
<protein>
    <recommendedName>
        <fullName evidence="4">DUF3649 domain-containing protein</fullName>
    </recommendedName>
</protein>
<feature type="transmembrane region" description="Helical" evidence="1">
    <location>
        <begin position="74"/>
        <end position="94"/>
    </location>
</feature>
<keyword evidence="1" id="KW-1133">Transmembrane helix</keyword>
<dbReference type="AlphaFoldDB" id="A0A951IWM8"/>
<accession>A0A951IWM8</accession>